<name>A0A4C1X9C8_EUMVA</name>
<feature type="region of interest" description="Disordered" evidence="1">
    <location>
        <begin position="66"/>
        <end position="106"/>
    </location>
</feature>
<evidence type="ECO:0000313" key="2">
    <source>
        <dbReference type="EMBL" id="GBP60418.1"/>
    </source>
</evidence>
<dbReference type="Proteomes" id="UP000299102">
    <property type="component" value="Unassembled WGS sequence"/>
</dbReference>
<gene>
    <name evidence="2" type="ORF">EVAR_98314_1</name>
</gene>
<sequence>MIDSVSLWCQNEVSVRKIAAASSAHITSQRFRLDRFRLTSLAQRYRRFAFQNGNYKFWYFKSKRSLRTPESSYSRVLPASPRPQPRYNRLREDAPRSGRIGPDTTA</sequence>
<protein>
    <submittedName>
        <fullName evidence="2">Uncharacterized protein</fullName>
    </submittedName>
</protein>
<dbReference type="EMBL" id="BGZK01000787">
    <property type="protein sequence ID" value="GBP60418.1"/>
    <property type="molecule type" value="Genomic_DNA"/>
</dbReference>
<evidence type="ECO:0000313" key="3">
    <source>
        <dbReference type="Proteomes" id="UP000299102"/>
    </source>
</evidence>
<proteinExistence type="predicted"/>
<organism evidence="2 3">
    <name type="scientific">Eumeta variegata</name>
    <name type="common">Bagworm moth</name>
    <name type="synonym">Eumeta japonica</name>
    <dbReference type="NCBI Taxonomy" id="151549"/>
    <lineage>
        <taxon>Eukaryota</taxon>
        <taxon>Metazoa</taxon>
        <taxon>Ecdysozoa</taxon>
        <taxon>Arthropoda</taxon>
        <taxon>Hexapoda</taxon>
        <taxon>Insecta</taxon>
        <taxon>Pterygota</taxon>
        <taxon>Neoptera</taxon>
        <taxon>Endopterygota</taxon>
        <taxon>Lepidoptera</taxon>
        <taxon>Glossata</taxon>
        <taxon>Ditrysia</taxon>
        <taxon>Tineoidea</taxon>
        <taxon>Psychidae</taxon>
        <taxon>Oiketicinae</taxon>
        <taxon>Eumeta</taxon>
    </lineage>
</organism>
<keyword evidence="3" id="KW-1185">Reference proteome</keyword>
<comment type="caution">
    <text evidence="2">The sequence shown here is derived from an EMBL/GenBank/DDBJ whole genome shotgun (WGS) entry which is preliminary data.</text>
</comment>
<evidence type="ECO:0000256" key="1">
    <source>
        <dbReference type="SAM" id="MobiDB-lite"/>
    </source>
</evidence>
<dbReference type="AlphaFoldDB" id="A0A4C1X9C8"/>
<accession>A0A4C1X9C8</accession>
<reference evidence="2 3" key="1">
    <citation type="journal article" date="2019" name="Commun. Biol.">
        <title>The bagworm genome reveals a unique fibroin gene that provides high tensile strength.</title>
        <authorList>
            <person name="Kono N."/>
            <person name="Nakamura H."/>
            <person name="Ohtoshi R."/>
            <person name="Tomita M."/>
            <person name="Numata K."/>
            <person name="Arakawa K."/>
        </authorList>
    </citation>
    <scope>NUCLEOTIDE SEQUENCE [LARGE SCALE GENOMIC DNA]</scope>
</reference>